<gene>
    <name evidence="1" type="ORF">T11_11107</name>
</gene>
<keyword evidence="2" id="KW-1185">Reference proteome</keyword>
<sequence length="47" mass="5816">MLYSMIVRGYIKCIIFLERGRYVGVRRIFNKRFLEIQERWKPATCFN</sequence>
<evidence type="ECO:0000313" key="2">
    <source>
        <dbReference type="Proteomes" id="UP000055024"/>
    </source>
</evidence>
<reference evidence="1 2" key="1">
    <citation type="submission" date="2015-01" db="EMBL/GenBank/DDBJ databases">
        <title>Evolution of Trichinella species and genotypes.</title>
        <authorList>
            <person name="Korhonen P.K."/>
            <person name="Edoardo P."/>
            <person name="Giuseppe L.R."/>
            <person name="Gasser R.B."/>
        </authorList>
    </citation>
    <scope>NUCLEOTIDE SEQUENCE [LARGE SCALE GENOMIC DNA]</scope>
    <source>
        <strain evidence="1">ISS1029</strain>
    </source>
</reference>
<dbReference type="Proteomes" id="UP000055024">
    <property type="component" value="Unassembled WGS sequence"/>
</dbReference>
<organism evidence="1 2">
    <name type="scientific">Trichinella zimbabwensis</name>
    <dbReference type="NCBI Taxonomy" id="268475"/>
    <lineage>
        <taxon>Eukaryota</taxon>
        <taxon>Metazoa</taxon>
        <taxon>Ecdysozoa</taxon>
        <taxon>Nematoda</taxon>
        <taxon>Enoplea</taxon>
        <taxon>Dorylaimia</taxon>
        <taxon>Trichinellida</taxon>
        <taxon>Trichinellidae</taxon>
        <taxon>Trichinella</taxon>
    </lineage>
</organism>
<dbReference type="EMBL" id="JYDP01002624">
    <property type="protein sequence ID" value="KRY96688.1"/>
    <property type="molecule type" value="Genomic_DNA"/>
</dbReference>
<protein>
    <submittedName>
        <fullName evidence="1">Uncharacterized protein</fullName>
    </submittedName>
</protein>
<name>A0A0V1GEW9_9BILA</name>
<proteinExistence type="predicted"/>
<comment type="caution">
    <text evidence="1">The sequence shown here is derived from an EMBL/GenBank/DDBJ whole genome shotgun (WGS) entry which is preliminary data.</text>
</comment>
<evidence type="ECO:0000313" key="1">
    <source>
        <dbReference type="EMBL" id="KRY96688.1"/>
    </source>
</evidence>
<accession>A0A0V1GEW9</accession>
<dbReference type="AlphaFoldDB" id="A0A0V1GEW9"/>